<evidence type="ECO:0000256" key="9">
    <source>
        <dbReference type="ARBA" id="ARBA00023143"/>
    </source>
</evidence>
<dbReference type="Gene3D" id="3.40.1550.10">
    <property type="entry name" value="CheC-like"/>
    <property type="match status" value="1"/>
</dbReference>
<dbReference type="GO" id="GO:0003774">
    <property type="term" value="F:cytoskeletal motor activity"/>
    <property type="evidence" value="ECO:0007669"/>
    <property type="project" value="InterPro"/>
</dbReference>
<dbReference type="PRINTS" id="PR00955">
    <property type="entry name" value="FLGMOTORFLIM"/>
</dbReference>
<keyword evidence="9" id="KW-0975">Bacterial flagellum</keyword>
<evidence type="ECO:0000256" key="2">
    <source>
        <dbReference type="ARBA" id="ARBA00004202"/>
    </source>
</evidence>
<keyword evidence="8" id="KW-0472">Membrane</keyword>
<dbReference type="GO" id="GO:0009425">
    <property type="term" value="C:bacterial-type flagellum basal body"/>
    <property type="evidence" value="ECO:0007669"/>
    <property type="project" value="UniProtKB-SubCell"/>
</dbReference>
<dbReference type="GO" id="GO:0050918">
    <property type="term" value="P:positive chemotaxis"/>
    <property type="evidence" value="ECO:0007669"/>
    <property type="project" value="TreeGrafter"/>
</dbReference>
<feature type="compositionally biased region" description="Basic and acidic residues" evidence="12">
    <location>
        <begin position="50"/>
        <end position="64"/>
    </location>
</feature>
<dbReference type="CDD" id="cd17908">
    <property type="entry name" value="FliM"/>
    <property type="match status" value="1"/>
</dbReference>
<dbReference type="PIRSF" id="PIRSF002888">
    <property type="entry name" value="FliM"/>
    <property type="match status" value="1"/>
</dbReference>
<feature type="region of interest" description="Disordered" evidence="12">
    <location>
        <begin position="347"/>
        <end position="378"/>
    </location>
</feature>
<dbReference type="GO" id="GO:0005886">
    <property type="term" value="C:plasma membrane"/>
    <property type="evidence" value="ECO:0007669"/>
    <property type="project" value="UniProtKB-SubCell"/>
</dbReference>
<accession>A0A9X1SH06</accession>
<evidence type="ECO:0000256" key="1">
    <source>
        <dbReference type="ARBA" id="ARBA00004117"/>
    </source>
</evidence>
<evidence type="ECO:0000259" key="13">
    <source>
        <dbReference type="Pfam" id="PF01052"/>
    </source>
</evidence>
<comment type="subcellular location">
    <subcellularLocation>
        <location evidence="1">Bacterial flagellum basal body</location>
    </subcellularLocation>
    <subcellularLocation>
        <location evidence="2">Cell membrane</location>
        <topology evidence="2">Peripheral membrane protein</topology>
    </subcellularLocation>
</comment>
<dbReference type="InterPro" id="IPR028976">
    <property type="entry name" value="CheC-like_sf"/>
</dbReference>
<dbReference type="RefSeq" id="WP_230214285.1">
    <property type="nucleotide sequence ID" value="NZ_JAJKFT010000001.1"/>
</dbReference>
<evidence type="ECO:0000256" key="5">
    <source>
        <dbReference type="ARBA" id="ARBA00022475"/>
    </source>
</evidence>
<dbReference type="Gene3D" id="2.30.330.10">
    <property type="entry name" value="SpoA-like"/>
    <property type="match status" value="1"/>
</dbReference>
<protein>
    <recommendedName>
        <fullName evidence="4 11">Flagellar motor switch protein FliM</fullName>
    </recommendedName>
</protein>
<evidence type="ECO:0000256" key="12">
    <source>
        <dbReference type="SAM" id="MobiDB-lite"/>
    </source>
</evidence>
<evidence type="ECO:0000256" key="8">
    <source>
        <dbReference type="ARBA" id="ARBA00023136"/>
    </source>
</evidence>
<dbReference type="NCBIfam" id="TIGR01397">
    <property type="entry name" value="fliM_switch"/>
    <property type="match status" value="1"/>
</dbReference>
<dbReference type="Pfam" id="PF02154">
    <property type="entry name" value="FliM"/>
    <property type="match status" value="1"/>
</dbReference>
<sequence>MGNDNVLSQAEVESLLSAMEASGPKKTETAAPAAQASVQSLAASAVPTEDITRPSRPREKITPYDFKRPERVGKEQMRALQSMHEGFGRNFGAALSGLLRNIVEVKLTSVDQLTYSEFIFSLENPSCFNLLTASPLEGNLILDINPSILYPIIDRLLGGGKESSPVSRRPLTEIELTLVSRITSLFLRELRIAWENVLELQLHVVRVESNPQLVQIVPPNEVVVLISFELTIGDVRGMMNLCIPFNSIERIGGKLTANTWFAYGSSEINDESRQALSTQIDGASVELGVTLAETTITTEDLLELRVGDVITTNKDSREPLQVSVNGVTKFLAYPGAYKGRKAIQVDAILPPKNQKPPQPKMPTSPPQPPQPAKPPGKK</sequence>
<dbReference type="InterPro" id="IPR001543">
    <property type="entry name" value="FliN-like_C"/>
</dbReference>
<dbReference type="SUPFAM" id="SSF103039">
    <property type="entry name" value="CheC-like"/>
    <property type="match status" value="1"/>
</dbReference>
<evidence type="ECO:0000313" key="15">
    <source>
        <dbReference type="Proteomes" id="UP001139103"/>
    </source>
</evidence>
<comment type="caution">
    <text evidence="14">The sequence shown here is derived from an EMBL/GenBank/DDBJ whole genome shotgun (WGS) entry which is preliminary data.</text>
</comment>
<keyword evidence="7" id="KW-0283">Flagellar rotation</keyword>
<proteinExistence type="inferred from homology"/>
<dbReference type="InterPro" id="IPR036429">
    <property type="entry name" value="SpoA-like_sf"/>
</dbReference>
<dbReference type="Proteomes" id="UP001139103">
    <property type="component" value="Unassembled WGS sequence"/>
</dbReference>
<comment type="function">
    <text evidence="10">FliM is one of three proteins (FliG, FliN, FliM) that forms the rotor-mounted switch complex (C ring), located at the base of the basal body. This complex interacts with the CheY and CheZ chemotaxis proteins, in addition to contacting components of the motor that determine the direction of flagellar rotation.</text>
</comment>
<evidence type="ECO:0000256" key="7">
    <source>
        <dbReference type="ARBA" id="ARBA00022779"/>
    </source>
</evidence>
<evidence type="ECO:0000256" key="4">
    <source>
        <dbReference type="ARBA" id="ARBA00021898"/>
    </source>
</evidence>
<evidence type="ECO:0000256" key="10">
    <source>
        <dbReference type="ARBA" id="ARBA00025044"/>
    </source>
</evidence>
<dbReference type="GO" id="GO:0071978">
    <property type="term" value="P:bacterial-type flagellum-dependent swarming motility"/>
    <property type="evidence" value="ECO:0007669"/>
    <property type="project" value="TreeGrafter"/>
</dbReference>
<feature type="compositionally biased region" description="Low complexity" evidence="12">
    <location>
        <begin position="30"/>
        <end position="47"/>
    </location>
</feature>
<feature type="domain" description="Flagellar motor switch protein FliN-like C-terminal" evidence="13">
    <location>
        <begin position="279"/>
        <end position="348"/>
    </location>
</feature>
<keyword evidence="6" id="KW-0145">Chemotaxis</keyword>
<name>A0A9X1SH06_9BACT</name>
<reference evidence="14" key="1">
    <citation type="submission" date="2021-11" db="EMBL/GenBank/DDBJ databases">
        <title>Genome sequence.</title>
        <authorList>
            <person name="Sun Q."/>
        </authorList>
    </citation>
    <scope>NUCLEOTIDE SEQUENCE</scope>
    <source>
        <strain evidence="14">JC732</strain>
    </source>
</reference>
<dbReference type="PANTHER" id="PTHR30034">
    <property type="entry name" value="FLAGELLAR MOTOR SWITCH PROTEIN FLIM"/>
    <property type="match status" value="1"/>
</dbReference>
<dbReference type="SUPFAM" id="SSF101801">
    <property type="entry name" value="Surface presentation of antigens (SPOA)"/>
    <property type="match status" value="1"/>
</dbReference>
<keyword evidence="14" id="KW-0282">Flagellum</keyword>
<evidence type="ECO:0000256" key="3">
    <source>
        <dbReference type="ARBA" id="ARBA00011049"/>
    </source>
</evidence>
<organism evidence="14 15">
    <name type="scientific">Blastopirellula sediminis</name>
    <dbReference type="NCBI Taxonomy" id="2894196"/>
    <lineage>
        <taxon>Bacteria</taxon>
        <taxon>Pseudomonadati</taxon>
        <taxon>Planctomycetota</taxon>
        <taxon>Planctomycetia</taxon>
        <taxon>Pirellulales</taxon>
        <taxon>Pirellulaceae</taxon>
        <taxon>Blastopirellula</taxon>
    </lineage>
</organism>
<dbReference type="Pfam" id="PF01052">
    <property type="entry name" value="FliMN_C"/>
    <property type="match status" value="1"/>
</dbReference>
<dbReference type="AlphaFoldDB" id="A0A9X1SH06"/>
<keyword evidence="14" id="KW-0969">Cilium</keyword>
<evidence type="ECO:0000313" key="14">
    <source>
        <dbReference type="EMBL" id="MCC9626864.1"/>
    </source>
</evidence>
<dbReference type="EMBL" id="JAJKFT010000001">
    <property type="protein sequence ID" value="MCC9626864.1"/>
    <property type="molecule type" value="Genomic_DNA"/>
</dbReference>
<comment type="similarity">
    <text evidence="3">Belongs to the FliM family.</text>
</comment>
<keyword evidence="15" id="KW-1185">Reference proteome</keyword>
<gene>
    <name evidence="14" type="primary">fliM</name>
    <name evidence="14" type="ORF">LOC68_00455</name>
</gene>
<feature type="region of interest" description="Disordered" evidence="12">
    <location>
        <begin position="18"/>
        <end position="64"/>
    </location>
</feature>
<keyword evidence="5" id="KW-1003">Cell membrane</keyword>
<feature type="compositionally biased region" description="Pro residues" evidence="12">
    <location>
        <begin position="353"/>
        <end position="378"/>
    </location>
</feature>
<evidence type="ECO:0000256" key="11">
    <source>
        <dbReference type="NCBIfam" id="TIGR01397"/>
    </source>
</evidence>
<dbReference type="PANTHER" id="PTHR30034:SF6">
    <property type="entry name" value="YOP PROTEINS TRANSLOCATION PROTEIN Q"/>
    <property type="match status" value="1"/>
</dbReference>
<keyword evidence="14" id="KW-0966">Cell projection</keyword>
<evidence type="ECO:0000256" key="6">
    <source>
        <dbReference type="ARBA" id="ARBA00022500"/>
    </source>
</evidence>
<dbReference type="InterPro" id="IPR001689">
    <property type="entry name" value="Flag_FliM"/>
</dbReference>